<dbReference type="EMBL" id="CAGS01000492">
    <property type="protein sequence ID" value="CCF85691.1"/>
    <property type="molecule type" value="Genomic_DNA"/>
</dbReference>
<dbReference type="PANTHER" id="PTHR34606:SF15">
    <property type="entry name" value="BON DOMAIN-CONTAINING PROTEIN"/>
    <property type="match status" value="1"/>
</dbReference>
<feature type="domain" description="BON" evidence="1">
    <location>
        <begin position="31"/>
        <end position="99"/>
    </location>
</feature>
<evidence type="ECO:0000313" key="3">
    <source>
        <dbReference type="Proteomes" id="UP000004221"/>
    </source>
</evidence>
<dbReference type="PROSITE" id="PS50914">
    <property type="entry name" value="BON"/>
    <property type="match status" value="1"/>
</dbReference>
<dbReference type="InterPro" id="IPR014004">
    <property type="entry name" value="Transpt-assoc_nodulatn_dom_bac"/>
</dbReference>
<organism evidence="2 3">
    <name type="scientific">Nitrolancea hollandica Lb</name>
    <dbReference type="NCBI Taxonomy" id="1129897"/>
    <lineage>
        <taxon>Bacteria</taxon>
        <taxon>Pseudomonadati</taxon>
        <taxon>Thermomicrobiota</taxon>
        <taxon>Thermomicrobia</taxon>
        <taxon>Sphaerobacterales</taxon>
        <taxon>Sphaerobacterineae</taxon>
        <taxon>Sphaerobacteraceae</taxon>
        <taxon>Nitrolancea</taxon>
    </lineage>
</organism>
<accession>I4ELX8</accession>
<gene>
    <name evidence="2" type="ORF">NITHO_5410004</name>
</gene>
<dbReference type="OrthoDB" id="148157at2"/>
<dbReference type="Gene3D" id="3.30.1340.30">
    <property type="match status" value="1"/>
</dbReference>
<dbReference type="InterPro" id="IPR051686">
    <property type="entry name" value="Lipoprotein_DolP"/>
</dbReference>
<proteinExistence type="predicted"/>
<comment type="caution">
    <text evidence="2">The sequence shown here is derived from an EMBL/GenBank/DDBJ whole genome shotgun (WGS) entry which is preliminary data.</text>
</comment>
<sequence length="101" mass="11565">MPYYWTTYPYPHYRYYAPYFGPPQPHPITRSDADLAADVNNRLVSDTWVDATNIRINIHRGVVTLTGTVPSLFQKRMAGDDAWDTPGVIDVRNDLRIVPEA</sequence>
<dbReference type="SMART" id="SM00749">
    <property type="entry name" value="BON"/>
    <property type="match status" value="1"/>
</dbReference>
<name>I4ELX8_9BACT</name>
<dbReference type="PANTHER" id="PTHR34606">
    <property type="entry name" value="BON DOMAIN-CONTAINING PROTEIN"/>
    <property type="match status" value="1"/>
</dbReference>
<evidence type="ECO:0000259" key="1">
    <source>
        <dbReference type="PROSITE" id="PS50914"/>
    </source>
</evidence>
<dbReference type="Proteomes" id="UP000004221">
    <property type="component" value="Unassembled WGS sequence"/>
</dbReference>
<dbReference type="InterPro" id="IPR007055">
    <property type="entry name" value="BON_dom"/>
</dbReference>
<dbReference type="AlphaFoldDB" id="I4ELX8"/>
<dbReference type="Pfam" id="PF04972">
    <property type="entry name" value="BON"/>
    <property type="match status" value="1"/>
</dbReference>
<dbReference type="RefSeq" id="WP_008480786.1">
    <property type="nucleotide sequence ID" value="NZ_CAGS01000492.1"/>
</dbReference>
<protein>
    <submittedName>
        <fullName evidence="2">Putative Transport-associated</fullName>
    </submittedName>
</protein>
<keyword evidence="3" id="KW-1185">Reference proteome</keyword>
<reference evidence="2 3" key="1">
    <citation type="journal article" date="2012" name="ISME J.">
        <title>Nitrification expanded: discovery, physiology and genomics of a nitrite-oxidizing bacterium from the phylum Chloroflexi.</title>
        <authorList>
            <person name="Sorokin D.Y."/>
            <person name="Lucker S."/>
            <person name="Vejmelkova D."/>
            <person name="Kostrikina N.A."/>
            <person name="Kleerebezem R."/>
            <person name="Rijpstra W.I."/>
            <person name="Damste J.S."/>
            <person name="Le Paslier D."/>
            <person name="Muyzer G."/>
            <person name="Wagner M."/>
            <person name="van Loosdrecht M.C."/>
            <person name="Daims H."/>
        </authorList>
    </citation>
    <scope>NUCLEOTIDE SEQUENCE [LARGE SCALE GENOMIC DNA]</scope>
    <source>
        <strain evidence="3">none</strain>
    </source>
</reference>
<evidence type="ECO:0000313" key="2">
    <source>
        <dbReference type="EMBL" id="CCF85691.1"/>
    </source>
</evidence>